<protein>
    <submittedName>
        <fullName evidence="1">Uncharacterized protein</fullName>
    </submittedName>
</protein>
<gene>
    <name evidence="1" type="ORF">PECAL_2P28380</name>
</gene>
<dbReference type="Proteomes" id="UP000789595">
    <property type="component" value="Unassembled WGS sequence"/>
</dbReference>
<reference evidence="1" key="1">
    <citation type="submission" date="2021-11" db="EMBL/GenBank/DDBJ databases">
        <authorList>
            <consortium name="Genoscope - CEA"/>
            <person name="William W."/>
        </authorList>
    </citation>
    <scope>NUCLEOTIDE SEQUENCE</scope>
</reference>
<sequence length="133" mass="15147">MWRRVSESPRKLLFDVQALLESRLHDPARTASLGATVKALSGWKLALDVSRWSRAVAEDIAAKRDNVFEEDDYYFRFGGVKESVCFPFEYDGPAFAGRCECCCPPSLRSPVFRKIPVTPKPNDVHAAAWYRDY</sequence>
<evidence type="ECO:0000313" key="2">
    <source>
        <dbReference type="Proteomes" id="UP000789595"/>
    </source>
</evidence>
<dbReference type="EMBL" id="CAKKNE010000002">
    <property type="protein sequence ID" value="CAH0369706.1"/>
    <property type="molecule type" value="Genomic_DNA"/>
</dbReference>
<evidence type="ECO:0000313" key="1">
    <source>
        <dbReference type="EMBL" id="CAH0369706.1"/>
    </source>
</evidence>
<keyword evidence="2" id="KW-1185">Reference proteome</keyword>
<organism evidence="1 2">
    <name type="scientific">Pelagomonas calceolata</name>
    <dbReference type="NCBI Taxonomy" id="35677"/>
    <lineage>
        <taxon>Eukaryota</taxon>
        <taxon>Sar</taxon>
        <taxon>Stramenopiles</taxon>
        <taxon>Ochrophyta</taxon>
        <taxon>Pelagophyceae</taxon>
        <taxon>Pelagomonadales</taxon>
        <taxon>Pelagomonadaceae</taxon>
        <taxon>Pelagomonas</taxon>
    </lineage>
</organism>
<comment type="caution">
    <text evidence="1">The sequence shown here is derived from an EMBL/GenBank/DDBJ whole genome shotgun (WGS) entry which is preliminary data.</text>
</comment>
<name>A0A8J2SL33_9STRA</name>
<accession>A0A8J2SL33</accession>
<proteinExistence type="predicted"/>
<dbReference type="AlphaFoldDB" id="A0A8J2SL33"/>